<feature type="compositionally biased region" description="Polar residues" evidence="1">
    <location>
        <begin position="159"/>
        <end position="169"/>
    </location>
</feature>
<keyword evidence="3" id="KW-1185">Reference proteome</keyword>
<dbReference type="RefSeq" id="WP_223999874.1">
    <property type="nucleotide sequence ID" value="NZ_CAJZAF010000003.1"/>
</dbReference>
<dbReference type="Proteomes" id="UP000701702">
    <property type="component" value="Unassembled WGS sequence"/>
</dbReference>
<sequence>MKLIGHGSGELEKNLHFKNNSGPLDVETMSRDVPLALHDSWLRERASGETTLDYDLWLEGHLWSGVPVEQQYRQGLATFALRHRGLYRIKDPLRGARSFRCMVERQFPFVSFVGAQGSNLPWLTVPGLFTVDELVSLRQVGESNKESPEETGPYESVRDGQSSALLPIG</sequence>
<evidence type="ECO:0000313" key="3">
    <source>
        <dbReference type="Proteomes" id="UP000701702"/>
    </source>
</evidence>
<feature type="region of interest" description="Disordered" evidence="1">
    <location>
        <begin position="140"/>
        <end position="169"/>
    </location>
</feature>
<organism evidence="2 3">
    <name type="scientific">Cupriavidus pinatubonensis</name>
    <dbReference type="NCBI Taxonomy" id="248026"/>
    <lineage>
        <taxon>Bacteria</taxon>
        <taxon>Pseudomonadati</taxon>
        <taxon>Pseudomonadota</taxon>
        <taxon>Betaproteobacteria</taxon>
        <taxon>Burkholderiales</taxon>
        <taxon>Burkholderiaceae</taxon>
        <taxon>Cupriavidus</taxon>
    </lineage>
</organism>
<evidence type="ECO:0000256" key="1">
    <source>
        <dbReference type="SAM" id="MobiDB-lite"/>
    </source>
</evidence>
<protein>
    <submittedName>
        <fullName evidence="2">Uncharacterized protein</fullName>
    </submittedName>
</protein>
<accession>A0ABN7XZU0</accession>
<comment type="caution">
    <text evidence="2">The sequence shown here is derived from an EMBL/GenBank/DDBJ whole genome shotgun (WGS) entry which is preliminary data.</text>
</comment>
<proteinExistence type="predicted"/>
<name>A0ABN7XZU0_9BURK</name>
<evidence type="ECO:0000313" key="2">
    <source>
        <dbReference type="EMBL" id="CAG9165562.1"/>
    </source>
</evidence>
<dbReference type="EMBL" id="CAJZAF010000003">
    <property type="protein sequence ID" value="CAG9165562.1"/>
    <property type="molecule type" value="Genomic_DNA"/>
</dbReference>
<reference evidence="2 3" key="1">
    <citation type="submission" date="2021-08" db="EMBL/GenBank/DDBJ databases">
        <authorList>
            <person name="Peeters C."/>
        </authorList>
    </citation>
    <scope>NUCLEOTIDE SEQUENCE [LARGE SCALE GENOMIC DNA]</scope>
    <source>
        <strain evidence="2 3">LMG 23994</strain>
    </source>
</reference>
<gene>
    <name evidence="2" type="ORF">LMG23994_00740</name>
</gene>